<evidence type="ECO:0000256" key="2">
    <source>
        <dbReference type="ARBA" id="ARBA00023157"/>
    </source>
</evidence>
<evidence type="ECO:0000256" key="1">
    <source>
        <dbReference type="ARBA" id="ARBA00022729"/>
    </source>
</evidence>
<feature type="domain" description="Pectinesterase inhibitor" evidence="4">
    <location>
        <begin position="7"/>
        <end position="154"/>
    </location>
</feature>
<name>A0A6D2IE59_9BRAS</name>
<dbReference type="Pfam" id="PF04043">
    <property type="entry name" value="PMEI"/>
    <property type="match status" value="1"/>
</dbReference>
<evidence type="ECO:0000256" key="3">
    <source>
        <dbReference type="ARBA" id="ARBA00038471"/>
    </source>
</evidence>
<comment type="caution">
    <text evidence="5">The sequence shown here is derived from an EMBL/GenBank/DDBJ whole genome shotgun (WGS) entry which is preliminary data.</text>
</comment>
<dbReference type="AlphaFoldDB" id="A0A6D2IE59"/>
<reference evidence="5" key="1">
    <citation type="submission" date="2020-01" db="EMBL/GenBank/DDBJ databases">
        <authorList>
            <person name="Mishra B."/>
        </authorList>
    </citation>
    <scope>NUCLEOTIDE SEQUENCE [LARGE SCALE GENOMIC DNA]</scope>
</reference>
<dbReference type="Gene3D" id="1.20.140.40">
    <property type="entry name" value="Invertase/pectin methylesterase inhibitor family protein"/>
    <property type="match status" value="1"/>
</dbReference>
<dbReference type="EMBL" id="CACVBM020000777">
    <property type="protein sequence ID" value="CAA7023324.1"/>
    <property type="molecule type" value="Genomic_DNA"/>
</dbReference>
<protein>
    <recommendedName>
        <fullName evidence="4">Pectinesterase inhibitor domain-containing protein</fullName>
    </recommendedName>
</protein>
<dbReference type="InterPro" id="IPR052421">
    <property type="entry name" value="PCW_Enzyme_Inhibitor"/>
</dbReference>
<keyword evidence="1" id="KW-0732">Signal</keyword>
<dbReference type="SUPFAM" id="SSF101148">
    <property type="entry name" value="Plant invertase/pectin methylesterase inhibitor"/>
    <property type="match status" value="1"/>
</dbReference>
<dbReference type="SMART" id="SM00856">
    <property type="entry name" value="PMEI"/>
    <property type="match status" value="1"/>
</dbReference>
<dbReference type="PANTHER" id="PTHR36710:SF2">
    <property type="entry name" value="EMB|CAB66412.1-RELATED"/>
    <property type="match status" value="1"/>
</dbReference>
<dbReference type="GO" id="GO:0046910">
    <property type="term" value="F:pectinesterase inhibitor activity"/>
    <property type="evidence" value="ECO:0007669"/>
    <property type="project" value="InterPro"/>
</dbReference>
<evidence type="ECO:0000313" key="5">
    <source>
        <dbReference type="EMBL" id="CAA7023324.1"/>
    </source>
</evidence>
<keyword evidence="2" id="KW-1015">Disulfide bond</keyword>
<evidence type="ECO:0000313" key="6">
    <source>
        <dbReference type="Proteomes" id="UP000467841"/>
    </source>
</evidence>
<evidence type="ECO:0000259" key="4">
    <source>
        <dbReference type="SMART" id="SM00856"/>
    </source>
</evidence>
<dbReference type="InterPro" id="IPR006501">
    <property type="entry name" value="Pectinesterase_inhib_dom"/>
</dbReference>
<dbReference type="PANTHER" id="PTHR36710">
    <property type="entry name" value="PECTINESTERASE INHIBITOR-LIKE"/>
    <property type="match status" value="1"/>
</dbReference>
<sequence>MGDLDPETKSMIDRICRQTVDFKACEMMVTSQLSSPHADIATITNVMTKRALTFAGETLGQIQDYLLPNATDSRDKAVFLACKIAYKAVVSRLQSADQSFSRGDYVAMKAEQSQALAYIEVCVKRTDFFRRTPIIGVSYWARLMTKIASIAAHILAPP</sequence>
<dbReference type="InterPro" id="IPR034086">
    <property type="entry name" value="PMEI_plant"/>
</dbReference>
<dbReference type="InterPro" id="IPR035513">
    <property type="entry name" value="Invertase/methylesterase_inhib"/>
</dbReference>
<keyword evidence="6" id="KW-1185">Reference proteome</keyword>
<dbReference type="Proteomes" id="UP000467841">
    <property type="component" value="Unassembled WGS sequence"/>
</dbReference>
<accession>A0A6D2IE59</accession>
<dbReference type="CDD" id="cd15797">
    <property type="entry name" value="PMEI"/>
    <property type="match status" value="1"/>
</dbReference>
<gene>
    <name evidence="5" type="ORF">MERR_LOCUS10559</name>
</gene>
<comment type="similarity">
    <text evidence="3">Belongs to the PMEI family.</text>
</comment>
<organism evidence="5 6">
    <name type="scientific">Microthlaspi erraticum</name>
    <dbReference type="NCBI Taxonomy" id="1685480"/>
    <lineage>
        <taxon>Eukaryota</taxon>
        <taxon>Viridiplantae</taxon>
        <taxon>Streptophyta</taxon>
        <taxon>Embryophyta</taxon>
        <taxon>Tracheophyta</taxon>
        <taxon>Spermatophyta</taxon>
        <taxon>Magnoliopsida</taxon>
        <taxon>eudicotyledons</taxon>
        <taxon>Gunneridae</taxon>
        <taxon>Pentapetalae</taxon>
        <taxon>rosids</taxon>
        <taxon>malvids</taxon>
        <taxon>Brassicales</taxon>
        <taxon>Brassicaceae</taxon>
        <taxon>Coluteocarpeae</taxon>
        <taxon>Microthlaspi</taxon>
    </lineage>
</organism>
<dbReference type="OrthoDB" id="1045794at2759"/>
<dbReference type="NCBIfam" id="TIGR01614">
    <property type="entry name" value="PME_inhib"/>
    <property type="match status" value="1"/>
</dbReference>
<proteinExistence type="inferred from homology"/>